<dbReference type="Pfam" id="PF07729">
    <property type="entry name" value="FCD"/>
    <property type="match status" value="1"/>
</dbReference>
<keyword evidence="2" id="KW-0238">DNA-binding</keyword>
<dbReference type="PANTHER" id="PTHR43537">
    <property type="entry name" value="TRANSCRIPTIONAL REGULATOR, GNTR FAMILY"/>
    <property type="match status" value="1"/>
</dbReference>
<dbReference type="PROSITE" id="PS50949">
    <property type="entry name" value="HTH_GNTR"/>
    <property type="match status" value="1"/>
</dbReference>
<evidence type="ECO:0000256" key="3">
    <source>
        <dbReference type="ARBA" id="ARBA00023163"/>
    </source>
</evidence>
<dbReference type="PRINTS" id="PR00035">
    <property type="entry name" value="HTHGNTR"/>
</dbReference>
<dbReference type="InterPro" id="IPR011711">
    <property type="entry name" value="GntR_C"/>
</dbReference>
<dbReference type="InterPro" id="IPR000524">
    <property type="entry name" value="Tscrpt_reg_HTH_GntR"/>
</dbReference>
<organism evidence="5 6">
    <name type="scientific">Fictibacillus terranigra</name>
    <dbReference type="NCBI Taxonomy" id="3058424"/>
    <lineage>
        <taxon>Bacteria</taxon>
        <taxon>Bacillati</taxon>
        <taxon>Bacillota</taxon>
        <taxon>Bacilli</taxon>
        <taxon>Bacillales</taxon>
        <taxon>Fictibacillaceae</taxon>
        <taxon>Fictibacillus</taxon>
    </lineage>
</organism>
<dbReference type="Pfam" id="PF00392">
    <property type="entry name" value="GntR"/>
    <property type="match status" value="1"/>
</dbReference>
<feature type="domain" description="HTH gntR-type" evidence="4">
    <location>
        <begin position="5"/>
        <end position="72"/>
    </location>
</feature>
<dbReference type="Gene3D" id="1.10.10.10">
    <property type="entry name" value="Winged helix-like DNA-binding domain superfamily/Winged helix DNA-binding domain"/>
    <property type="match status" value="1"/>
</dbReference>
<dbReference type="EMBL" id="JAUHLN010000002">
    <property type="protein sequence ID" value="MDN4072945.1"/>
    <property type="molecule type" value="Genomic_DNA"/>
</dbReference>
<name>A0ABT8E4W2_9BACL</name>
<dbReference type="CDD" id="cd07377">
    <property type="entry name" value="WHTH_GntR"/>
    <property type="match status" value="1"/>
</dbReference>
<reference evidence="5" key="1">
    <citation type="submission" date="2023-06" db="EMBL/GenBank/DDBJ databases">
        <title>Draft Genome Sequences of Representative Paenibacillus Polymyxa, Bacillus cereus, Fictibacillus sp., and Brevibacillus agri Strains Isolated from Amazonian Dark Earth.</title>
        <authorList>
            <person name="Pellegrinetti T.A."/>
            <person name="Cunha I.C.M."/>
            <person name="Chaves M.G."/>
            <person name="Freitas A.S."/>
            <person name="Silva A.V.R."/>
            <person name="Tsai S.M."/>
            <person name="Mendes L.W."/>
        </authorList>
    </citation>
    <scope>NUCLEOTIDE SEQUENCE</scope>
    <source>
        <strain evidence="5">CENA-BCM004</strain>
    </source>
</reference>
<dbReference type="PANTHER" id="PTHR43537:SF6">
    <property type="entry name" value="HTH-TYPE TRANSCRIPTIONAL REPRESSOR RSPR"/>
    <property type="match status" value="1"/>
</dbReference>
<evidence type="ECO:0000256" key="2">
    <source>
        <dbReference type="ARBA" id="ARBA00023125"/>
    </source>
</evidence>
<evidence type="ECO:0000313" key="6">
    <source>
        <dbReference type="Proteomes" id="UP001168694"/>
    </source>
</evidence>
<keyword evidence="6" id="KW-1185">Reference proteome</keyword>
<dbReference type="InterPro" id="IPR036388">
    <property type="entry name" value="WH-like_DNA-bd_sf"/>
</dbReference>
<proteinExistence type="predicted"/>
<dbReference type="InterPro" id="IPR036390">
    <property type="entry name" value="WH_DNA-bd_sf"/>
</dbReference>
<protein>
    <submittedName>
        <fullName evidence="5">GntR family transcriptional regulator</fullName>
    </submittedName>
</protein>
<accession>A0ABT8E4W2</accession>
<keyword evidence="1" id="KW-0805">Transcription regulation</keyword>
<sequence length="220" mass="26063">MKSNLSTRDQVYTDLKEQILILQLTPGTGISEKEISLQFNVSRTPVREAFLRLAQEGLVDVYPQRGTFVSLIDLESVEEARFMREHVERAVIRLACHYLTQENLMELETNVSFQKKCIKEKDFKRMFELDEEFHHMIFEGCNKSKTWSVIQQMNLDFNRSRLLRLVADHNWDHILKQHVQILEAIRKKDADLAEKLMEDHLMLAVIDKQLLKVHYPNYFK</sequence>
<comment type="caution">
    <text evidence="5">The sequence shown here is derived from an EMBL/GenBank/DDBJ whole genome shotgun (WGS) entry which is preliminary data.</text>
</comment>
<dbReference type="Gene3D" id="1.20.120.530">
    <property type="entry name" value="GntR ligand-binding domain-like"/>
    <property type="match status" value="1"/>
</dbReference>
<gene>
    <name evidence="5" type="ORF">QYF49_07900</name>
</gene>
<dbReference type="RefSeq" id="WP_290399098.1">
    <property type="nucleotide sequence ID" value="NZ_JAUHLN010000002.1"/>
</dbReference>
<evidence type="ECO:0000256" key="1">
    <source>
        <dbReference type="ARBA" id="ARBA00023015"/>
    </source>
</evidence>
<keyword evidence="3" id="KW-0804">Transcription</keyword>
<evidence type="ECO:0000259" key="4">
    <source>
        <dbReference type="PROSITE" id="PS50949"/>
    </source>
</evidence>
<dbReference type="SMART" id="SM00895">
    <property type="entry name" value="FCD"/>
    <property type="match status" value="1"/>
</dbReference>
<evidence type="ECO:0000313" key="5">
    <source>
        <dbReference type="EMBL" id="MDN4072945.1"/>
    </source>
</evidence>
<dbReference type="SMART" id="SM00345">
    <property type="entry name" value="HTH_GNTR"/>
    <property type="match status" value="1"/>
</dbReference>
<dbReference type="Proteomes" id="UP001168694">
    <property type="component" value="Unassembled WGS sequence"/>
</dbReference>
<dbReference type="SUPFAM" id="SSF48008">
    <property type="entry name" value="GntR ligand-binding domain-like"/>
    <property type="match status" value="1"/>
</dbReference>
<dbReference type="InterPro" id="IPR008920">
    <property type="entry name" value="TF_FadR/GntR_C"/>
</dbReference>
<dbReference type="SUPFAM" id="SSF46785">
    <property type="entry name" value="Winged helix' DNA-binding domain"/>
    <property type="match status" value="1"/>
</dbReference>